<dbReference type="FunFam" id="1.10.510.10:FF:000590">
    <property type="entry name" value="PR5-like receptor kinase"/>
    <property type="match status" value="1"/>
</dbReference>
<dbReference type="Gene3D" id="3.30.200.20">
    <property type="entry name" value="Phosphorylase Kinase, domain 1"/>
    <property type="match status" value="1"/>
</dbReference>
<keyword evidence="7 15" id="KW-0418">Kinase</keyword>
<dbReference type="Pfam" id="PF00069">
    <property type="entry name" value="Pkinase"/>
    <property type="match status" value="1"/>
</dbReference>
<evidence type="ECO:0000256" key="6">
    <source>
        <dbReference type="ARBA" id="ARBA00022741"/>
    </source>
</evidence>
<sequence length="593" mass="67634">MFVKLPQREAQPSSSFSFASPLTSCTASRVKSIKLKHQQLQFKAFLLPPTIHKNHNHCGHFHLSCENKRVKMLEFFPSTPHSIKLSVNFIDYTTQRLSVSDPNSCLPIQLLKLHTSSIHPFQFHSDSLYKTPTNVTIFNCSSVRSTYLDRYRAAPSCPICAVPYDKSVVQTDLFLCTKIFSLVSPVDPTHLWRNELELRWSNPECDAQNFHCKHKHIKLPTSIILPTSGSIVLLLLSIAFFYVYRYFRMRRDDQARVDIFLKDYQALKPTRFSYADLKRITNHFKNKLGEGAHGSVFKGKLSNEILVAVKILNNSEQHGQEFINEVGTMGKIHHINVVRLLGFCADGFYRALVYDFFSYGSLQNFIAPLDNKEIFLDWEKLQQIAIGIARGIDYLHQGCDHRILHFDINPHNVLLDQNFIPKISDFGLAKLCAKNQSTVSVTAAKGTLGYIAPEVFSRNFGNVSYKSDIYSYGMMLLEMIGGRKNTNSSKESFQVLYPDWIHNLIEGGDIHINIEDEEDMRIAKKLAIVGLWCIQWHPGNRPSMKIVLQMLEGEGDRLIVPPTPFDSTTSSNTSAKIPTRCLNFELEVIHELE</sequence>
<evidence type="ECO:0000256" key="3">
    <source>
        <dbReference type="ARBA" id="ARBA00022679"/>
    </source>
</evidence>
<accession>A0A834WSP1</accession>
<feature type="binding site" evidence="12">
    <location>
        <position position="310"/>
    </location>
    <ligand>
        <name>ATP</name>
        <dbReference type="ChEBI" id="CHEBI:30616"/>
    </ligand>
</feature>
<dbReference type="AlphaFoldDB" id="A0A834WSP1"/>
<keyword evidence="6 12" id="KW-0547">Nucleotide-binding</keyword>
<comment type="caution">
    <text evidence="15">The sequence shown here is derived from an EMBL/GenBank/DDBJ whole genome shotgun (WGS) entry which is preliminary data.</text>
</comment>
<evidence type="ECO:0000259" key="14">
    <source>
        <dbReference type="PROSITE" id="PS50011"/>
    </source>
</evidence>
<evidence type="ECO:0000256" key="1">
    <source>
        <dbReference type="ARBA" id="ARBA00004479"/>
    </source>
</evidence>
<keyword evidence="11" id="KW-0325">Glycoprotein</keyword>
<evidence type="ECO:0000256" key="7">
    <source>
        <dbReference type="ARBA" id="ARBA00022777"/>
    </source>
</evidence>
<dbReference type="SUPFAM" id="SSF56112">
    <property type="entry name" value="Protein kinase-like (PK-like)"/>
    <property type="match status" value="1"/>
</dbReference>
<dbReference type="FunFam" id="3.30.200.20:FF:000178">
    <property type="entry name" value="serine/threonine-protein kinase PBS1-like"/>
    <property type="match status" value="1"/>
</dbReference>
<evidence type="ECO:0000256" key="4">
    <source>
        <dbReference type="ARBA" id="ARBA00022692"/>
    </source>
</evidence>
<keyword evidence="3" id="KW-0808">Transferase</keyword>
<evidence type="ECO:0000256" key="9">
    <source>
        <dbReference type="ARBA" id="ARBA00022989"/>
    </source>
</evidence>
<evidence type="ECO:0000256" key="10">
    <source>
        <dbReference type="ARBA" id="ARBA00023136"/>
    </source>
</evidence>
<evidence type="ECO:0000313" key="15">
    <source>
        <dbReference type="EMBL" id="KAF7830689.1"/>
    </source>
</evidence>
<organism evidence="15 16">
    <name type="scientific">Senna tora</name>
    <dbReference type="NCBI Taxonomy" id="362788"/>
    <lineage>
        <taxon>Eukaryota</taxon>
        <taxon>Viridiplantae</taxon>
        <taxon>Streptophyta</taxon>
        <taxon>Embryophyta</taxon>
        <taxon>Tracheophyta</taxon>
        <taxon>Spermatophyta</taxon>
        <taxon>Magnoliopsida</taxon>
        <taxon>eudicotyledons</taxon>
        <taxon>Gunneridae</taxon>
        <taxon>Pentapetalae</taxon>
        <taxon>rosids</taxon>
        <taxon>fabids</taxon>
        <taxon>Fabales</taxon>
        <taxon>Fabaceae</taxon>
        <taxon>Caesalpinioideae</taxon>
        <taxon>Cassia clade</taxon>
        <taxon>Senna</taxon>
    </lineage>
</organism>
<evidence type="ECO:0000256" key="12">
    <source>
        <dbReference type="PROSITE-ProRule" id="PRU10141"/>
    </source>
</evidence>
<keyword evidence="9 13" id="KW-1133">Transmembrane helix</keyword>
<keyword evidence="8 12" id="KW-0067">ATP-binding</keyword>
<reference evidence="15" key="1">
    <citation type="submission" date="2020-09" db="EMBL/GenBank/DDBJ databases">
        <title>Genome-Enabled Discovery of Anthraquinone Biosynthesis in Senna tora.</title>
        <authorList>
            <person name="Kang S.-H."/>
            <person name="Pandey R.P."/>
            <person name="Lee C.-M."/>
            <person name="Sim J.-S."/>
            <person name="Jeong J.-T."/>
            <person name="Choi B.-S."/>
            <person name="Jung M."/>
            <person name="Ginzburg D."/>
            <person name="Zhao K."/>
            <person name="Won S.Y."/>
            <person name="Oh T.-J."/>
            <person name="Yu Y."/>
            <person name="Kim N.-H."/>
            <person name="Lee O.R."/>
            <person name="Lee T.-H."/>
            <person name="Bashyal P."/>
            <person name="Kim T.-S."/>
            <person name="Lee W.-H."/>
            <person name="Kawkins C."/>
            <person name="Kim C.-K."/>
            <person name="Kim J.S."/>
            <person name="Ahn B.O."/>
            <person name="Rhee S.Y."/>
            <person name="Sohng J.K."/>
        </authorList>
    </citation>
    <scope>NUCLEOTIDE SEQUENCE</scope>
    <source>
        <tissue evidence="15">Leaf</tissue>
    </source>
</reference>
<keyword evidence="4 13" id="KW-0812">Transmembrane</keyword>
<dbReference type="PANTHER" id="PTHR27009">
    <property type="entry name" value="RUST RESISTANCE KINASE LR10-RELATED"/>
    <property type="match status" value="1"/>
</dbReference>
<dbReference type="Proteomes" id="UP000634136">
    <property type="component" value="Unassembled WGS sequence"/>
</dbReference>
<dbReference type="OrthoDB" id="547665at2759"/>
<comment type="subcellular location">
    <subcellularLocation>
        <location evidence="1">Membrane</location>
        <topology evidence="1">Single-pass type I membrane protein</topology>
    </subcellularLocation>
</comment>
<dbReference type="PROSITE" id="PS00107">
    <property type="entry name" value="PROTEIN_KINASE_ATP"/>
    <property type="match status" value="1"/>
</dbReference>
<evidence type="ECO:0000256" key="11">
    <source>
        <dbReference type="ARBA" id="ARBA00023180"/>
    </source>
</evidence>
<keyword evidence="10 13" id="KW-0472">Membrane</keyword>
<dbReference type="GO" id="GO:0016020">
    <property type="term" value="C:membrane"/>
    <property type="evidence" value="ECO:0007669"/>
    <property type="project" value="UniProtKB-SubCell"/>
</dbReference>
<evidence type="ECO:0000256" key="5">
    <source>
        <dbReference type="ARBA" id="ARBA00022729"/>
    </source>
</evidence>
<keyword evidence="16" id="KW-1185">Reference proteome</keyword>
<gene>
    <name evidence="15" type="ORF">G2W53_013022</name>
</gene>
<dbReference type="GO" id="GO:0004674">
    <property type="term" value="F:protein serine/threonine kinase activity"/>
    <property type="evidence" value="ECO:0007669"/>
    <property type="project" value="UniProtKB-KW"/>
</dbReference>
<dbReference type="Gene3D" id="1.10.510.10">
    <property type="entry name" value="Transferase(Phosphotransferase) domain 1"/>
    <property type="match status" value="1"/>
</dbReference>
<dbReference type="PROSITE" id="PS50011">
    <property type="entry name" value="PROTEIN_KINASE_DOM"/>
    <property type="match status" value="1"/>
</dbReference>
<evidence type="ECO:0000256" key="8">
    <source>
        <dbReference type="ARBA" id="ARBA00022840"/>
    </source>
</evidence>
<feature type="domain" description="Protein kinase" evidence="14">
    <location>
        <begin position="282"/>
        <end position="559"/>
    </location>
</feature>
<keyword evidence="5" id="KW-0732">Signal</keyword>
<keyword evidence="2" id="KW-0723">Serine/threonine-protein kinase</keyword>
<proteinExistence type="predicted"/>
<evidence type="ECO:0000256" key="13">
    <source>
        <dbReference type="SAM" id="Phobius"/>
    </source>
</evidence>
<feature type="transmembrane region" description="Helical" evidence="13">
    <location>
        <begin position="223"/>
        <end position="244"/>
    </location>
</feature>
<dbReference type="EMBL" id="JAAIUW010000005">
    <property type="protein sequence ID" value="KAF7830689.1"/>
    <property type="molecule type" value="Genomic_DNA"/>
</dbReference>
<evidence type="ECO:0000313" key="16">
    <source>
        <dbReference type="Proteomes" id="UP000634136"/>
    </source>
</evidence>
<dbReference type="InterPro" id="IPR017441">
    <property type="entry name" value="Protein_kinase_ATP_BS"/>
</dbReference>
<dbReference type="InterPro" id="IPR000719">
    <property type="entry name" value="Prot_kinase_dom"/>
</dbReference>
<dbReference type="InterPro" id="IPR045874">
    <property type="entry name" value="LRK10/LRL21-25-like"/>
</dbReference>
<protein>
    <submittedName>
        <fullName evidence="15">Rust resistance kinase Lr10-like</fullName>
    </submittedName>
</protein>
<name>A0A834WSP1_9FABA</name>
<dbReference type="GO" id="GO:0005524">
    <property type="term" value="F:ATP binding"/>
    <property type="evidence" value="ECO:0007669"/>
    <property type="project" value="UniProtKB-UniRule"/>
</dbReference>
<evidence type="ECO:0000256" key="2">
    <source>
        <dbReference type="ARBA" id="ARBA00022527"/>
    </source>
</evidence>
<dbReference type="InterPro" id="IPR011009">
    <property type="entry name" value="Kinase-like_dom_sf"/>
</dbReference>